<feature type="domain" description="Protein kinase" evidence="15">
    <location>
        <begin position="584"/>
        <end position="896"/>
    </location>
</feature>
<evidence type="ECO:0000256" key="13">
    <source>
        <dbReference type="SAM" id="Phobius"/>
    </source>
</evidence>
<evidence type="ECO:0000259" key="16">
    <source>
        <dbReference type="PROSITE" id="PS50853"/>
    </source>
</evidence>
<feature type="domain" description="Fibronectin type-III" evidence="16">
    <location>
        <begin position="371"/>
        <end position="485"/>
    </location>
</feature>
<reference evidence="17" key="1">
    <citation type="journal article" date="2019" name="bioRxiv">
        <title>The Genome of the Zebra Mussel, Dreissena polymorpha: A Resource for Invasive Species Research.</title>
        <authorList>
            <person name="McCartney M.A."/>
            <person name="Auch B."/>
            <person name="Kono T."/>
            <person name="Mallez S."/>
            <person name="Zhang Y."/>
            <person name="Obille A."/>
            <person name="Becker A."/>
            <person name="Abrahante J.E."/>
            <person name="Garbe J."/>
            <person name="Badalamenti J.P."/>
            <person name="Herman A."/>
            <person name="Mangelson H."/>
            <person name="Liachko I."/>
            <person name="Sullivan S."/>
            <person name="Sone E.D."/>
            <person name="Koren S."/>
            <person name="Silverstein K.A.T."/>
            <person name="Beckman K.B."/>
            <person name="Gohl D.M."/>
        </authorList>
    </citation>
    <scope>NUCLEOTIDE SEQUENCE</scope>
    <source>
        <strain evidence="17">Duluth1</strain>
        <tissue evidence="17">Whole animal</tissue>
    </source>
</reference>
<dbReference type="InterPro" id="IPR050122">
    <property type="entry name" value="RTK"/>
</dbReference>
<dbReference type="EMBL" id="JAIWYP010000014">
    <property type="protein sequence ID" value="KAH3708208.1"/>
    <property type="molecule type" value="Genomic_DNA"/>
</dbReference>
<dbReference type="SUPFAM" id="SSF56112">
    <property type="entry name" value="Protein kinase-like (PK-like)"/>
    <property type="match status" value="1"/>
</dbReference>
<keyword evidence="14" id="KW-0732">Signal</keyword>
<dbReference type="InterPro" id="IPR011009">
    <property type="entry name" value="Kinase-like_dom_sf"/>
</dbReference>
<proteinExistence type="predicted"/>
<evidence type="ECO:0000256" key="8">
    <source>
        <dbReference type="ARBA" id="ARBA00023136"/>
    </source>
</evidence>
<dbReference type="InterPro" id="IPR008266">
    <property type="entry name" value="Tyr_kinase_AS"/>
</dbReference>
<evidence type="ECO:0000256" key="10">
    <source>
        <dbReference type="ARBA" id="ARBA00023180"/>
    </source>
</evidence>
<dbReference type="Gene3D" id="2.60.40.10">
    <property type="entry name" value="Immunoglobulins"/>
    <property type="match status" value="1"/>
</dbReference>
<evidence type="ECO:0000256" key="3">
    <source>
        <dbReference type="ARBA" id="ARBA00022679"/>
    </source>
</evidence>
<evidence type="ECO:0000256" key="4">
    <source>
        <dbReference type="ARBA" id="ARBA00022692"/>
    </source>
</evidence>
<keyword evidence="10" id="KW-0325">Glycoprotein</keyword>
<keyword evidence="18" id="KW-1185">Reference proteome</keyword>
<dbReference type="InterPro" id="IPR017441">
    <property type="entry name" value="Protein_kinase_ATP_BS"/>
</dbReference>
<dbReference type="GO" id="GO:0043235">
    <property type="term" value="C:receptor complex"/>
    <property type="evidence" value="ECO:0007669"/>
    <property type="project" value="TreeGrafter"/>
</dbReference>
<comment type="subcellular location">
    <subcellularLocation>
        <location evidence="1">Membrane</location>
        <topology evidence="1">Single-pass membrane protein</topology>
    </subcellularLocation>
</comment>
<keyword evidence="8 13" id="KW-0472">Membrane</keyword>
<dbReference type="InterPro" id="IPR036116">
    <property type="entry name" value="FN3_sf"/>
</dbReference>
<dbReference type="SMART" id="SM00060">
    <property type="entry name" value="FN3"/>
    <property type="match status" value="2"/>
</dbReference>
<protein>
    <recommendedName>
        <fullName evidence="2">receptor protein-tyrosine kinase</fullName>
        <ecNumber evidence="2">2.7.10.1</ecNumber>
    </recommendedName>
</protein>
<sequence>MALHLVKIVYLLILLHPINWLCVTCRKLPLKSDEQNSDTSNYNTGNELSDLSLGAKYDIKWDKYIESDIRCRARCYAMFGYKQDIDTIKEYRDVAEQFCKSPECQQCSLPCNMTIIDTNACSNTCLTEECSESCRFLSANVSISVSNKPSLRVSKPTVVCINLPYQHDCLSPAVSIYIKWDMLPTFHAAYPVYVVWARRREDNGEGSWRMITSVVVPFVEIPHLHCASEYQFQVTCFLANGQACIPDVTEWINTPSNYSEPVDPISLQIKSVSVVNQRPSITVAWDGGKNSSCYFYLFWLGNTHKAQELKILRDFTWQVTDLEYSTNYSIQLYSYDETFKDSSTNTKFLFHMTPDCLEVTNYNLSICAPLRPENVLLEVTTPNHEDELIRTINVSLSWQPPLHTHNGHDVRYYEVIYSKKPPMNEPHKIRPDKGTLSNIPPSNRRIDIVGLHNHNLYRFELYAVTLGGRGEPAELQKFIGLTGTELLDVIELRNATPKATYTERLKAEELLSIVVVPVVLFFVLFFVICFVFLRRRQKYQGFAVTRKFGHVEELNPIYDDSPINIAVKTGAFAADNYEIDYSCLDFISVIGEGAFGKVVKAEYYSKPNDRDSKAGKIVAVKMLRDYYTGDESRSFLMEIQAMKNLGHHPYIVSMIGCCLTGPNLCLVMDYCVHGDLRNYLRKYREKLLYNMSSTFALVSKAPKCYRQDQLLLANEKRSDSCSSNTDLDEVIEVSEAQLLSYARQITMGMEFLEQRKFVHRDLAARNILLFDQRHIKISDFGLTRDVYETNVYQPTSARKLPYKWMAIESLFSQRFTIKSDIWSFGIVLWEIVTLGGSPYPSIPLKDLYGLLKDGYRMEKPENCSTKIYQIMLSCWHPNAHSRPSFVQLRLDLEKLLEETRSYIDLTVEVSDDYFNESVNESNLSRDVIQNISLAETSEGQEYIESKQLCVDIHDDPRTDKDRLTGSITHGKEQFKSRVYETNDKRARYVTRTFQNNSVVKKSSTEMKVQGECSVCATSIDIGSKTDMCDSATRMCEICSTQMQLDKTFSYPKTAKHKLTSINSLKDNFKDIFETITLGSPKLKSKQTQKKSVSLTDIRNMGNVRTTAL</sequence>
<dbReference type="PANTHER" id="PTHR24416:SF620">
    <property type="entry name" value="TYROSINE-PROTEIN KINASE RECEPTOR TORSO"/>
    <property type="match status" value="1"/>
</dbReference>
<feature type="binding site" evidence="12">
    <location>
        <position position="621"/>
    </location>
    <ligand>
        <name>ATP</name>
        <dbReference type="ChEBI" id="CHEBI:30616"/>
    </ligand>
</feature>
<evidence type="ECO:0000256" key="5">
    <source>
        <dbReference type="ARBA" id="ARBA00022737"/>
    </source>
</evidence>
<keyword evidence="9" id="KW-0675">Receptor</keyword>
<keyword evidence="4 13" id="KW-0812">Transmembrane</keyword>
<feature type="transmembrane region" description="Helical" evidence="13">
    <location>
        <begin position="510"/>
        <end position="533"/>
    </location>
</feature>
<dbReference type="Gene3D" id="1.10.510.10">
    <property type="entry name" value="Transferase(Phosphotransferase) domain 1"/>
    <property type="match status" value="1"/>
</dbReference>
<feature type="signal peptide" evidence="14">
    <location>
        <begin position="1"/>
        <end position="20"/>
    </location>
</feature>
<evidence type="ECO:0000313" key="18">
    <source>
        <dbReference type="Proteomes" id="UP000828390"/>
    </source>
</evidence>
<dbReference type="PROSITE" id="PS00107">
    <property type="entry name" value="PROTEIN_KINASE_ATP"/>
    <property type="match status" value="1"/>
</dbReference>
<keyword evidence="5" id="KW-0677">Repeat</keyword>
<name>A0A9D3YW60_DREPO</name>
<dbReference type="SMART" id="SM00219">
    <property type="entry name" value="TyrKc"/>
    <property type="match status" value="1"/>
</dbReference>
<keyword evidence="3" id="KW-0808">Transferase</keyword>
<evidence type="ECO:0000313" key="17">
    <source>
        <dbReference type="EMBL" id="KAH3708208.1"/>
    </source>
</evidence>
<dbReference type="InterPro" id="IPR000719">
    <property type="entry name" value="Prot_kinase_dom"/>
</dbReference>
<evidence type="ECO:0000256" key="14">
    <source>
        <dbReference type="SAM" id="SignalP"/>
    </source>
</evidence>
<dbReference type="InterPro" id="IPR001245">
    <property type="entry name" value="Ser-Thr/Tyr_kinase_cat_dom"/>
</dbReference>
<dbReference type="PROSITE" id="PS50011">
    <property type="entry name" value="PROTEIN_KINASE_DOM"/>
    <property type="match status" value="1"/>
</dbReference>
<dbReference type="Proteomes" id="UP000828390">
    <property type="component" value="Unassembled WGS sequence"/>
</dbReference>
<evidence type="ECO:0000256" key="11">
    <source>
        <dbReference type="ARBA" id="ARBA00051243"/>
    </source>
</evidence>
<feature type="chain" id="PRO_5039500340" description="receptor protein-tyrosine kinase" evidence="14">
    <location>
        <begin position="21"/>
        <end position="1108"/>
    </location>
</feature>
<gene>
    <name evidence="17" type="ORF">DPMN_067650</name>
</gene>
<evidence type="ECO:0000256" key="7">
    <source>
        <dbReference type="ARBA" id="ARBA00022989"/>
    </source>
</evidence>
<evidence type="ECO:0000256" key="12">
    <source>
        <dbReference type="PROSITE-ProRule" id="PRU10141"/>
    </source>
</evidence>
<evidence type="ECO:0000256" key="9">
    <source>
        <dbReference type="ARBA" id="ARBA00023170"/>
    </source>
</evidence>
<dbReference type="EC" id="2.7.10.1" evidence="2"/>
<keyword evidence="7 13" id="KW-1133">Transmembrane helix</keyword>
<reference evidence="17" key="2">
    <citation type="submission" date="2020-11" db="EMBL/GenBank/DDBJ databases">
        <authorList>
            <person name="McCartney M.A."/>
            <person name="Auch B."/>
            <person name="Kono T."/>
            <person name="Mallez S."/>
            <person name="Becker A."/>
            <person name="Gohl D.M."/>
            <person name="Silverstein K.A.T."/>
            <person name="Koren S."/>
            <person name="Bechman K.B."/>
            <person name="Herman A."/>
            <person name="Abrahante J.E."/>
            <person name="Garbe J."/>
        </authorList>
    </citation>
    <scope>NUCLEOTIDE SEQUENCE</scope>
    <source>
        <strain evidence="17">Duluth1</strain>
        <tissue evidence="17">Whole animal</tissue>
    </source>
</reference>
<dbReference type="SUPFAM" id="SSF49265">
    <property type="entry name" value="Fibronectin type III"/>
    <property type="match status" value="2"/>
</dbReference>
<keyword evidence="12" id="KW-0067">ATP-binding</keyword>
<accession>A0A9D3YW60</accession>
<dbReference type="GO" id="GO:0007169">
    <property type="term" value="P:cell surface receptor protein tyrosine kinase signaling pathway"/>
    <property type="evidence" value="ECO:0007669"/>
    <property type="project" value="TreeGrafter"/>
</dbReference>
<evidence type="ECO:0000259" key="15">
    <source>
        <dbReference type="PROSITE" id="PS50011"/>
    </source>
</evidence>
<evidence type="ECO:0000256" key="6">
    <source>
        <dbReference type="ARBA" id="ARBA00022777"/>
    </source>
</evidence>
<dbReference type="GO" id="GO:0005886">
    <property type="term" value="C:plasma membrane"/>
    <property type="evidence" value="ECO:0007669"/>
    <property type="project" value="TreeGrafter"/>
</dbReference>
<evidence type="ECO:0000256" key="2">
    <source>
        <dbReference type="ARBA" id="ARBA00011902"/>
    </source>
</evidence>
<comment type="caution">
    <text evidence="17">The sequence shown here is derived from an EMBL/GenBank/DDBJ whole genome shotgun (WGS) entry which is preliminary data.</text>
</comment>
<dbReference type="PROSITE" id="PS50853">
    <property type="entry name" value="FN3"/>
    <property type="match status" value="1"/>
</dbReference>
<keyword evidence="6" id="KW-0418">Kinase</keyword>
<dbReference type="CDD" id="cd00192">
    <property type="entry name" value="PTKc"/>
    <property type="match status" value="1"/>
</dbReference>
<dbReference type="PROSITE" id="PS00109">
    <property type="entry name" value="PROTEIN_KINASE_TYR"/>
    <property type="match status" value="1"/>
</dbReference>
<evidence type="ECO:0000256" key="1">
    <source>
        <dbReference type="ARBA" id="ARBA00004167"/>
    </source>
</evidence>
<organism evidence="17 18">
    <name type="scientific">Dreissena polymorpha</name>
    <name type="common">Zebra mussel</name>
    <name type="synonym">Mytilus polymorpha</name>
    <dbReference type="NCBI Taxonomy" id="45954"/>
    <lineage>
        <taxon>Eukaryota</taxon>
        <taxon>Metazoa</taxon>
        <taxon>Spiralia</taxon>
        <taxon>Lophotrochozoa</taxon>
        <taxon>Mollusca</taxon>
        <taxon>Bivalvia</taxon>
        <taxon>Autobranchia</taxon>
        <taxon>Heteroconchia</taxon>
        <taxon>Euheterodonta</taxon>
        <taxon>Imparidentia</taxon>
        <taxon>Neoheterodontei</taxon>
        <taxon>Myida</taxon>
        <taxon>Dreissenoidea</taxon>
        <taxon>Dreissenidae</taxon>
        <taxon>Dreissena</taxon>
    </lineage>
</organism>
<dbReference type="CDD" id="cd00063">
    <property type="entry name" value="FN3"/>
    <property type="match status" value="1"/>
</dbReference>
<dbReference type="InterPro" id="IPR003961">
    <property type="entry name" value="FN3_dom"/>
</dbReference>
<dbReference type="InterPro" id="IPR020635">
    <property type="entry name" value="Tyr_kinase_cat_dom"/>
</dbReference>
<dbReference type="Pfam" id="PF07714">
    <property type="entry name" value="PK_Tyr_Ser-Thr"/>
    <property type="match status" value="1"/>
</dbReference>
<dbReference type="Pfam" id="PF00041">
    <property type="entry name" value="fn3"/>
    <property type="match status" value="1"/>
</dbReference>
<dbReference type="AlphaFoldDB" id="A0A9D3YW60"/>
<comment type="catalytic activity">
    <reaction evidence="11">
        <text>L-tyrosyl-[protein] + ATP = O-phospho-L-tyrosyl-[protein] + ADP + H(+)</text>
        <dbReference type="Rhea" id="RHEA:10596"/>
        <dbReference type="Rhea" id="RHEA-COMP:10136"/>
        <dbReference type="Rhea" id="RHEA-COMP:20101"/>
        <dbReference type="ChEBI" id="CHEBI:15378"/>
        <dbReference type="ChEBI" id="CHEBI:30616"/>
        <dbReference type="ChEBI" id="CHEBI:46858"/>
        <dbReference type="ChEBI" id="CHEBI:61978"/>
        <dbReference type="ChEBI" id="CHEBI:456216"/>
        <dbReference type="EC" id="2.7.10.1"/>
    </reaction>
</comment>
<keyword evidence="12" id="KW-0547">Nucleotide-binding</keyword>
<dbReference type="InterPro" id="IPR013783">
    <property type="entry name" value="Ig-like_fold"/>
</dbReference>
<dbReference type="PANTHER" id="PTHR24416">
    <property type="entry name" value="TYROSINE-PROTEIN KINASE RECEPTOR"/>
    <property type="match status" value="1"/>
</dbReference>
<dbReference type="GO" id="GO:0004714">
    <property type="term" value="F:transmembrane receptor protein tyrosine kinase activity"/>
    <property type="evidence" value="ECO:0007669"/>
    <property type="project" value="UniProtKB-EC"/>
</dbReference>
<dbReference type="Gene3D" id="3.30.200.20">
    <property type="entry name" value="Phosphorylase Kinase, domain 1"/>
    <property type="match status" value="1"/>
</dbReference>
<dbReference type="GO" id="GO:0005524">
    <property type="term" value="F:ATP binding"/>
    <property type="evidence" value="ECO:0007669"/>
    <property type="project" value="UniProtKB-UniRule"/>
</dbReference>